<evidence type="ECO:0000313" key="12">
    <source>
        <dbReference type="EMBL" id="TIA90449.1"/>
    </source>
</evidence>
<protein>
    <recommendedName>
        <fullName evidence="11">Major facilitator superfamily (MFS) profile domain-containing protein</fullName>
    </recommendedName>
</protein>
<feature type="region of interest" description="Disordered" evidence="9">
    <location>
        <begin position="1"/>
        <end position="36"/>
    </location>
</feature>
<feature type="compositionally biased region" description="Basic and acidic residues" evidence="9">
    <location>
        <begin position="1"/>
        <end position="11"/>
    </location>
</feature>
<dbReference type="PANTHER" id="PTHR48020">
    <property type="entry name" value="PROTON MYO-INOSITOL COTRANSPORTER"/>
    <property type="match status" value="1"/>
</dbReference>
<evidence type="ECO:0000256" key="2">
    <source>
        <dbReference type="ARBA" id="ARBA00010992"/>
    </source>
</evidence>
<dbReference type="GO" id="GO:0015798">
    <property type="term" value="P:myo-inositol transport"/>
    <property type="evidence" value="ECO:0007669"/>
    <property type="project" value="UniProtKB-ARBA"/>
</dbReference>
<feature type="domain" description="Major facilitator superfamily (MFS) profile" evidence="11">
    <location>
        <begin position="110"/>
        <end position="562"/>
    </location>
</feature>
<dbReference type="InterPro" id="IPR050814">
    <property type="entry name" value="Myo-inositol_Transporter"/>
</dbReference>
<feature type="transmembrane region" description="Helical" evidence="10">
    <location>
        <begin position="415"/>
        <end position="435"/>
    </location>
</feature>
<feature type="transmembrane region" description="Helical" evidence="10">
    <location>
        <begin position="539"/>
        <end position="558"/>
    </location>
</feature>
<dbReference type="PRINTS" id="PR00171">
    <property type="entry name" value="SUGRTRNSPORT"/>
</dbReference>
<dbReference type="GO" id="GO:0016020">
    <property type="term" value="C:membrane"/>
    <property type="evidence" value="ECO:0007669"/>
    <property type="project" value="UniProtKB-SubCell"/>
</dbReference>
<accession>A0A4T0FPT2</accession>
<evidence type="ECO:0000256" key="8">
    <source>
        <dbReference type="RuleBase" id="RU003346"/>
    </source>
</evidence>
<dbReference type="Gene3D" id="1.20.1250.20">
    <property type="entry name" value="MFS general substrate transporter like domains"/>
    <property type="match status" value="1"/>
</dbReference>
<dbReference type="InterPro" id="IPR005828">
    <property type="entry name" value="MFS_sugar_transport-like"/>
</dbReference>
<feature type="transmembrane region" description="Helical" evidence="10">
    <location>
        <begin position="148"/>
        <end position="168"/>
    </location>
</feature>
<dbReference type="PANTHER" id="PTHR48020:SF25">
    <property type="entry name" value="SUGAR TRANSPORTER, PUTATIVE (AFU_ORTHOLOGUE AFUA_7G05830)-RELATED"/>
    <property type="match status" value="1"/>
</dbReference>
<evidence type="ECO:0000256" key="6">
    <source>
        <dbReference type="ARBA" id="ARBA00023136"/>
    </source>
</evidence>
<evidence type="ECO:0000256" key="3">
    <source>
        <dbReference type="ARBA" id="ARBA00022448"/>
    </source>
</evidence>
<proteinExistence type="inferred from homology"/>
<dbReference type="NCBIfam" id="TIGR00879">
    <property type="entry name" value="SP"/>
    <property type="match status" value="1"/>
</dbReference>
<dbReference type="PROSITE" id="PS00216">
    <property type="entry name" value="SUGAR_TRANSPORT_1"/>
    <property type="match status" value="1"/>
</dbReference>
<dbReference type="EMBL" id="SPNW01000019">
    <property type="protein sequence ID" value="TIA90449.1"/>
    <property type="molecule type" value="Genomic_DNA"/>
</dbReference>
<feature type="transmembrane region" description="Helical" evidence="10">
    <location>
        <begin position="180"/>
        <end position="198"/>
    </location>
</feature>
<dbReference type="GO" id="GO:0015791">
    <property type="term" value="P:polyol transmembrane transport"/>
    <property type="evidence" value="ECO:0007669"/>
    <property type="project" value="UniProtKB-ARBA"/>
</dbReference>
<keyword evidence="3 8" id="KW-0813">Transport</keyword>
<evidence type="ECO:0000256" key="5">
    <source>
        <dbReference type="ARBA" id="ARBA00022989"/>
    </source>
</evidence>
<dbReference type="InterPro" id="IPR036259">
    <property type="entry name" value="MFS_trans_sf"/>
</dbReference>
<evidence type="ECO:0000256" key="4">
    <source>
        <dbReference type="ARBA" id="ARBA00022692"/>
    </source>
</evidence>
<dbReference type="GO" id="GO:0022857">
    <property type="term" value="F:transmembrane transporter activity"/>
    <property type="evidence" value="ECO:0007669"/>
    <property type="project" value="InterPro"/>
</dbReference>
<evidence type="ECO:0000256" key="9">
    <source>
        <dbReference type="SAM" id="MobiDB-lite"/>
    </source>
</evidence>
<comment type="subcellular location">
    <subcellularLocation>
        <location evidence="1">Membrane</location>
        <topology evidence="1">Multi-pass membrane protein</topology>
    </subcellularLocation>
</comment>
<dbReference type="SUPFAM" id="SSF103473">
    <property type="entry name" value="MFS general substrate transporter"/>
    <property type="match status" value="1"/>
</dbReference>
<dbReference type="PROSITE" id="PS50850">
    <property type="entry name" value="MFS"/>
    <property type="match status" value="1"/>
</dbReference>
<dbReference type="InterPro" id="IPR005829">
    <property type="entry name" value="Sugar_transporter_CS"/>
</dbReference>
<feature type="transmembrane region" description="Helical" evidence="10">
    <location>
        <begin position="507"/>
        <end position="527"/>
    </location>
</feature>
<feature type="transmembrane region" description="Helical" evidence="10">
    <location>
        <begin position="442"/>
        <end position="464"/>
    </location>
</feature>
<dbReference type="OrthoDB" id="5290825at2759"/>
<keyword evidence="6 10" id="KW-0472">Membrane</keyword>
<feature type="transmembrane region" description="Helical" evidence="10">
    <location>
        <begin position="470"/>
        <end position="486"/>
    </location>
</feature>
<comment type="caution">
    <text evidence="12">The sequence shown here is derived from an EMBL/GenBank/DDBJ whole genome shotgun (WGS) entry which is preliminary data.</text>
</comment>
<keyword evidence="5 10" id="KW-1133">Transmembrane helix</keyword>
<evidence type="ECO:0000259" key="11">
    <source>
        <dbReference type="PROSITE" id="PS50850"/>
    </source>
</evidence>
<name>A0A4T0FPT2_9BASI</name>
<keyword evidence="13" id="KW-1185">Reference proteome</keyword>
<dbReference type="AlphaFoldDB" id="A0A4T0FPT2"/>
<evidence type="ECO:0000256" key="10">
    <source>
        <dbReference type="SAM" id="Phobius"/>
    </source>
</evidence>
<dbReference type="Proteomes" id="UP000310189">
    <property type="component" value="Unassembled WGS sequence"/>
</dbReference>
<keyword evidence="4 10" id="KW-0812">Transmembrane</keyword>
<comment type="similarity">
    <text evidence="2 8">Belongs to the major facilitator superfamily. Sugar transporter (TC 2.A.1.1) family.</text>
</comment>
<organism evidence="12 13">
    <name type="scientific">Wallemia hederae</name>
    <dbReference type="NCBI Taxonomy" id="1540922"/>
    <lineage>
        <taxon>Eukaryota</taxon>
        <taxon>Fungi</taxon>
        <taxon>Dikarya</taxon>
        <taxon>Basidiomycota</taxon>
        <taxon>Wallemiomycotina</taxon>
        <taxon>Wallemiomycetes</taxon>
        <taxon>Wallemiales</taxon>
        <taxon>Wallemiaceae</taxon>
        <taxon>Wallemia</taxon>
    </lineage>
</organism>
<gene>
    <name evidence="12" type="ORF">E3P99_01547</name>
</gene>
<evidence type="ECO:0000256" key="7">
    <source>
        <dbReference type="ARBA" id="ARBA00049119"/>
    </source>
</evidence>
<sequence length="622" mass="69926">MEKKRFSDDPLKPNVSHDSLPGQTAPPKTLTQKLENPLKGIPHDKLIADATAFAHEYGLSEDADDIAKGALVAQDPKRLEFLPQLSEEDKDAFRMESTRKFHQTRELWLLVACCSIGAVVQGMDETVINGAQLFYPRDLNINPDVDVWLFGLTNSAPYLGCAVLGCWLTSPLNRFFGRRGTIMITAFLSFATCIWSAVTNSWQHLFVSRLVLGLGIGPKSATVPVFAAETAPANIRGALVMMWQFWTAFGIMLGFVADLAFYRVPNTSTINGLNWRLMLGSAGVPALLVMAVLPFIPESPRYLMGKGKQHYPKALRALKRLRPHPLQAARDIYYIHVCMQEEMRLIAGKSAWFRFVELFTIPRNRRATIASTIVMFGQQFCGYKTTDIHRWINIIAYYSANVFARAGFGELNALLASWGFGMVNFLFAIPGFFTIDKYGRRSLLLVGYPSMCIMLVIVSLGFLAPFDKQIIPVAIGIYLFTVQYSYTSGPVPFTYSAEVFPLSHRNLGMSLATATLWFFNFILAITFPALEKAFTTSGAFGWYAAWNAALFCLAFFFVPETKSLTLEELDQVFSTPTHTHVAYQIRQVPYFINRHILRRKVQKEQLYVFDDDHVKSEDSSSV</sequence>
<dbReference type="InterPro" id="IPR003663">
    <property type="entry name" value="Sugar/inositol_transpt"/>
</dbReference>
<dbReference type="InterPro" id="IPR020846">
    <property type="entry name" value="MFS_dom"/>
</dbReference>
<dbReference type="FunFam" id="1.20.1250.20:FF:000474">
    <property type="entry name" value="Sugar transporter, putative"/>
    <property type="match status" value="1"/>
</dbReference>
<evidence type="ECO:0000256" key="1">
    <source>
        <dbReference type="ARBA" id="ARBA00004141"/>
    </source>
</evidence>
<feature type="transmembrane region" description="Helical" evidence="10">
    <location>
        <begin position="243"/>
        <end position="261"/>
    </location>
</feature>
<feature type="transmembrane region" description="Helical" evidence="10">
    <location>
        <begin position="273"/>
        <end position="296"/>
    </location>
</feature>
<comment type="catalytic activity">
    <reaction evidence="7">
        <text>myo-inositol(out) + H(+)(out) = myo-inositol(in) + H(+)(in)</text>
        <dbReference type="Rhea" id="RHEA:60364"/>
        <dbReference type="ChEBI" id="CHEBI:15378"/>
        <dbReference type="ChEBI" id="CHEBI:17268"/>
    </reaction>
</comment>
<reference evidence="12 13" key="1">
    <citation type="submission" date="2019-03" db="EMBL/GenBank/DDBJ databases">
        <title>Sequencing 23 genomes of Wallemia ichthyophaga.</title>
        <authorList>
            <person name="Gostincar C."/>
        </authorList>
    </citation>
    <scope>NUCLEOTIDE SEQUENCE [LARGE SCALE GENOMIC DNA]</scope>
    <source>
        <strain evidence="12 13">EXF-5753</strain>
    </source>
</reference>
<evidence type="ECO:0000313" key="13">
    <source>
        <dbReference type="Proteomes" id="UP000310189"/>
    </source>
</evidence>
<dbReference type="Pfam" id="PF00083">
    <property type="entry name" value="Sugar_tr"/>
    <property type="match status" value="1"/>
</dbReference>